<feature type="transmembrane region" description="Helical" evidence="1">
    <location>
        <begin position="308"/>
        <end position="334"/>
    </location>
</feature>
<feature type="transmembrane region" description="Helical" evidence="1">
    <location>
        <begin position="221"/>
        <end position="240"/>
    </location>
</feature>
<feature type="transmembrane region" description="Helical" evidence="1">
    <location>
        <begin position="91"/>
        <end position="109"/>
    </location>
</feature>
<protein>
    <recommendedName>
        <fullName evidence="4">Steroid 5-alpha reductase C-terminal domain-containing protein</fullName>
    </recommendedName>
</protein>
<gene>
    <name evidence="2" type="ORF">ACHAW5_002514</name>
</gene>
<feature type="transmembrane region" description="Helical" evidence="1">
    <location>
        <begin position="369"/>
        <end position="388"/>
    </location>
</feature>
<dbReference type="Proteomes" id="UP001530315">
    <property type="component" value="Unassembled WGS sequence"/>
</dbReference>
<feature type="transmembrane region" description="Helical" evidence="1">
    <location>
        <begin position="270"/>
        <end position="288"/>
    </location>
</feature>
<name>A0ABD3Q9Q1_9STRA</name>
<dbReference type="EMBL" id="JALLAZ020000371">
    <property type="protein sequence ID" value="KAL3796828.1"/>
    <property type="molecule type" value="Genomic_DNA"/>
</dbReference>
<accession>A0ABD3Q9Q1</accession>
<keyword evidence="1" id="KW-0812">Transmembrane</keyword>
<dbReference type="Gene3D" id="1.20.120.1630">
    <property type="match status" value="1"/>
</dbReference>
<feature type="transmembrane region" description="Helical" evidence="1">
    <location>
        <begin position="15"/>
        <end position="34"/>
    </location>
</feature>
<dbReference type="AlphaFoldDB" id="A0ABD3Q9Q1"/>
<feature type="transmembrane region" description="Helical" evidence="1">
    <location>
        <begin position="161"/>
        <end position="183"/>
    </location>
</feature>
<dbReference type="PANTHER" id="PTHR32251">
    <property type="entry name" value="3-OXO-5-ALPHA-STEROID 4-DEHYDROGENASE"/>
    <property type="match status" value="1"/>
</dbReference>
<keyword evidence="1" id="KW-0472">Membrane</keyword>
<dbReference type="InterPro" id="IPR010721">
    <property type="entry name" value="UstE-like"/>
</dbReference>
<feature type="transmembrane region" description="Helical" evidence="1">
    <location>
        <begin position="408"/>
        <end position="428"/>
    </location>
</feature>
<evidence type="ECO:0000313" key="3">
    <source>
        <dbReference type="Proteomes" id="UP001530315"/>
    </source>
</evidence>
<keyword evidence="3" id="KW-1185">Reference proteome</keyword>
<feature type="transmembrane region" description="Helical" evidence="1">
    <location>
        <begin position="129"/>
        <end position="149"/>
    </location>
</feature>
<dbReference type="Pfam" id="PF06966">
    <property type="entry name" value="DUF1295"/>
    <property type="match status" value="1"/>
</dbReference>
<sequence length="472" mass="50463">MTSSLHLSTCSPLQLGKLGFLLFAGTCVPLSAAFNRCGRLLLPKPALSQAKSSPLRFHIIMNASPKPRAGRLTMSAESSNKRNESKSKGSAVAAMCLGTILALSSGAAVSNASTAAVATVSGAAVAPLVLPTIPRLALVCLLPTLLGYYKSEYGVSYGYGTSMAASSYLILSSIANAAGLPLLPGLKNLASFAHFQPAGIVTLLGTTLSNLQSLLPASLPAFHAFALFFYGTRLDMFLLYRELFLARFRAMRERIEERAKKQGSRWKRTPFLLSCAFLYFCMMSPLLITSQVCDGMSMACGPSLGLGGGLISILELSLRFSVVMALLGFLLGAFGDLNKTVGKALQGEDALITGGIFRFFRHPNYTGEVIGWVSSCLAGFLAVLWKAVSIGSSGGNIALWKSMAPYLFLSLMGATGISFVLMTATTGLEFRQNEKYGDTDEYQKWVKKSWVGFKLVPKKPGSEDAVSKREII</sequence>
<evidence type="ECO:0000313" key="2">
    <source>
        <dbReference type="EMBL" id="KAL3796828.1"/>
    </source>
</evidence>
<dbReference type="PROSITE" id="PS50244">
    <property type="entry name" value="S5A_REDUCTASE"/>
    <property type="match status" value="1"/>
</dbReference>
<organism evidence="2 3">
    <name type="scientific">Stephanodiscus triporus</name>
    <dbReference type="NCBI Taxonomy" id="2934178"/>
    <lineage>
        <taxon>Eukaryota</taxon>
        <taxon>Sar</taxon>
        <taxon>Stramenopiles</taxon>
        <taxon>Ochrophyta</taxon>
        <taxon>Bacillariophyta</taxon>
        <taxon>Coscinodiscophyceae</taxon>
        <taxon>Thalassiosirophycidae</taxon>
        <taxon>Stephanodiscales</taxon>
        <taxon>Stephanodiscaceae</taxon>
        <taxon>Stephanodiscus</taxon>
    </lineage>
</organism>
<comment type="caution">
    <text evidence="2">The sequence shown here is derived from an EMBL/GenBank/DDBJ whole genome shotgun (WGS) entry which is preliminary data.</text>
</comment>
<evidence type="ECO:0008006" key="4">
    <source>
        <dbReference type="Google" id="ProtNLM"/>
    </source>
</evidence>
<dbReference type="PANTHER" id="PTHR32251:SF15">
    <property type="entry name" value="3-OXO-5-ALPHA-STEROID 4-DEHYDROGENASE (DUF1295)"/>
    <property type="match status" value="1"/>
</dbReference>
<evidence type="ECO:0000256" key="1">
    <source>
        <dbReference type="SAM" id="Phobius"/>
    </source>
</evidence>
<proteinExistence type="predicted"/>
<reference evidence="2 3" key="1">
    <citation type="submission" date="2024-10" db="EMBL/GenBank/DDBJ databases">
        <title>Updated reference genomes for cyclostephanoid diatoms.</title>
        <authorList>
            <person name="Roberts W.R."/>
            <person name="Alverson A.J."/>
        </authorList>
    </citation>
    <scope>NUCLEOTIDE SEQUENCE [LARGE SCALE GENOMIC DNA]</scope>
    <source>
        <strain evidence="2 3">AJA276-08</strain>
    </source>
</reference>
<keyword evidence="1" id="KW-1133">Transmembrane helix</keyword>